<comment type="caution">
    <text evidence="1">The sequence shown here is derived from an EMBL/GenBank/DDBJ whole genome shotgun (WGS) entry which is preliminary data.</text>
</comment>
<accession>A0A5C6G267</accession>
<dbReference type="EMBL" id="SJPZ01000001">
    <property type="protein sequence ID" value="TWU67283.1"/>
    <property type="molecule type" value="Genomic_DNA"/>
</dbReference>
<evidence type="ECO:0000313" key="2">
    <source>
        <dbReference type="Proteomes" id="UP000316476"/>
    </source>
</evidence>
<gene>
    <name evidence="1" type="ORF">V7x_28570</name>
</gene>
<proteinExistence type="predicted"/>
<protein>
    <submittedName>
        <fullName evidence="1">Uncharacterized protein</fullName>
    </submittedName>
</protein>
<reference evidence="1 2" key="1">
    <citation type="submission" date="2019-02" db="EMBL/GenBank/DDBJ databases">
        <title>Deep-cultivation of Planctomycetes and their phenomic and genomic characterization uncovers novel biology.</title>
        <authorList>
            <person name="Wiegand S."/>
            <person name="Jogler M."/>
            <person name="Boedeker C."/>
            <person name="Pinto D."/>
            <person name="Vollmers J."/>
            <person name="Rivas-Marin E."/>
            <person name="Kohn T."/>
            <person name="Peeters S.H."/>
            <person name="Heuer A."/>
            <person name="Rast P."/>
            <person name="Oberbeckmann S."/>
            <person name="Bunk B."/>
            <person name="Jeske O."/>
            <person name="Meyerdierks A."/>
            <person name="Storesund J.E."/>
            <person name="Kallscheuer N."/>
            <person name="Luecker S."/>
            <person name="Lage O.M."/>
            <person name="Pohl T."/>
            <person name="Merkel B.J."/>
            <person name="Hornburger P."/>
            <person name="Mueller R.-W."/>
            <person name="Bruemmer F."/>
            <person name="Labrenz M."/>
            <person name="Spormann A.M."/>
            <person name="Op Den Camp H."/>
            <person name="Overmann J."/>
            <person name="Amann R."/>
            <person name="Jetten M.S.M."/>
            <person name="Mascher T."/>
            <person name="Medema M.H."/>
            <person name="Devos D.P."/>
            <person name="Kaster A.-K."/>
            <person name="Ovreas L."/>
            <person name="Rohde M."/>
            <person name="Galperin M.Y."/>
            <person name="Jogler C."/>
        </authorList>
    </citation>
    <scope>NUCLEOTIDE SEQUENCE [LARGE SCALE GENOMIC DNA]</scope>
    <source>
        <strain evidence="1 2">V7</strain>
    </source>
</reference>
<dbReference type="Proteomes" id="UP000316476">
    <property type="component" value="Unassembled WGS sequence"/>
</dbReference>
<organism evidence="1 2">
    <name type="scientific">Crateriforma conspicua</name>
    <dbReference type="NCBI Taxonomy" id="2527996"/>
    <lineage>
        <taxon>Bacteria</taxon>
        <taxon>Pseudomonadati</taxon>
        <taxon>Planctomycetota</taxon>
        <taxon>Planctomycetia</taxon>
        <taxon>Planctomycetales</taxon>
        <taxon>Planctomycetaceae</taxon>
        <taxon>Crateriforma</taxon>
    </lineage>
</organism>
<dbReference type="AlphaFoldDB" id="A0A5C6G267"/>
<evidence type="ECO:0000313" key="1">
    <source>
        <dbReference type="EMBL" id="TWU67283.1"/>
    </source>
</evidence>
<name>A0A5C6G267_9PLAN</name>
<sequence>MKFKTYRELKSLLDALSESQLDQDACFVTDEYQSMSGHSIAILDDDLVIHPDFPREDPSPRCEAIQHHPVDEVAKWEVAAPAGSVSIVLDY</sequence>
<dbReference type="RefSeq" id="WP_146413716.1">
    <property type="nucleotide sequence ID" value="NZ_SJPZ01000001.1"/>
</dbReference>